<evidence type="ECO:0008006" key="4">
    <source>
        <dbReference type="Google" id="ProtNLM"/>
    </source>
</evidence>
<name>A0ABN1G6U4_9PROT</name>
<reference evidence="2 3" key="1">
    <citation type="journal article" date="2019" name="Int. J. Syst. Evol. Microbiol.">
        <title>The Global Catalogue of Microorganisms (GCM) 10K type strain sequencing project: providing services to taxonomists for standard genome sequencing and annotation.</title>
        <authorList>
            <consortium name="The Broad Institute Genomics Platform"/>
            <consortium name="The Broad Institute Genome Sequencing Center for Infectious Disease"/>
            <person name="Wu L."/>
            <person name="Ma J."/>
        </authorList>
    </citation>
    <scope>NUCLEOTIDE SEQUENCE [LARGE SCALE GENOMIC DNA]</scope>
    <source>
        <strain evidence="2 3">JCM 9933</strain>
    </source>
</reference>
<evidence type="ECO:0000313" key="3">
    <source>
        <dbReference type="Proteomes" id="UP001501588"/>
    </source>
</evidence>
<keyword evidence="1" id="KW-1133">Transmembrane helix</keyword>
<dbReference type="Proteomes" id="UP001501588">
    <property type="component" value="Unassembled WGS sequence"/>
</dbReference>
<gene>
    <name evidence="2" type="ORF">GCM10009416_48450</name>
</gene>
<organism evidence="2 3">
    <name type="scientific">Craurococcus roseus</name>
    <dbReference type="NCBI Taxonomy" id="77585"/>
    <lineage>
        <taxon>Bacteria</taxon>
        <taxon>Pseudomonadati</taxon>
        <taxon>Pseudomonadota</taxon>
        <taxon>Alphaproteobacteria</taxon>
        <taxon>Acetobacterales</taxon>
        <taxon>Acetobacteraceae</taxon>
        <taxon>Craurococcus</taxon>
    </lineage>
</organism>
<keyword evidence="1" id="KW-0812">Transmembrane</keyword>
<keyword evidence="1" id="KW-0472">Membrane</keyword>
<dbReference type="InterPro" id="IPR036596">
    <property type="entry name" value="Cyt-C_aa3_sf"/>
</dbReference>
<sequence>MAVADQGDQYDFASDEAKEMVADRERSWNSFTSAVVWGVGITVVLLLALLLFVA</sequence>
<keyword evidence="3" id="KW-1185">Reference proteome</keyword>
<proteinExistence type="predicted"/>
<evidence type="ECO:0000256" key="1">
    <source>
        <dbReference type="SAM" id="Phobius"/>
    </source>
</evidence>
<protein>
    <recommendedName>
        <fullName evidence="4">Aa3-type cytochrome c oxidase subunit IV</fullName>
    </recommendedName>
</protein>
<comment type="caution">
    <text evidence="2">The sequence shown here is derived from an EMBL/GenBank/DDBJ whole genome shotgun (WGS) entry which is preliminary data.</text>
</comment>
<accession>A0ABN1G6U4</accession>
<evidence type="ECO:0000313" key="2">
    <source>
        <dbReference type="EMBL" id="GAA0605248.1"/>
    </source>
</evidence>
<dbReference type="Gene3D" id="1.20.5.160">
    <property type="entry name" value="Bacterial aa3 type cytochrome c oxidase subunit IV"/>
    <property type="match status" value="1"/>
</dbReference>
<dbReference type="EMBL" id="BAAAFZ010000099">
    <property type="protein sequence ID" value="GAA0605248.1"/>
    <property type="molecule type" value="Genomic_DNA"/>
</dbReference>
<feature type="transmembrane region" description="Helical" evidence="1">
    <location>
        <begin position="34"/>
        <end position="53"/>
    </location>
</feature>